<evidence type="ECO:0000313" key="1">
    <source>
        <dbReference type="EMBL" id="TCB86654.1"/>
    </source>
</evidence>
<dbReference type="RefSeq" id="WP_131635976.1">
    <property type="nucleotide sequence ID" value="NZ_SJOO01000023.1"/>
</dbReference>
<protein>
    <submittedName>
        <fullName evidence="1">Uncharacterized protein</fullName>
    </submittedName>
</protein>
<evidence type="ECO:0000313" key="2">
    <source>
        <dbReference type="Proteomes" id="UP000291424"/>
    </source>
</evidence>
<dbReference type="EMBL" id="SJOO01000023">
    <property type="protein sequence ID" value="TCB86654.1"/>
    <property type="molecule type" value="Genomic_DNA"/>
</dbReference>
<comment type="caution">
    <text evidence="1">The sequence shown here is derived from an EMBL/GenBank/DDBJ whole genome shotgun (WGS) entry which is preliminary data.</text>
</comment>
<dbReference type="Proteomes" id="UP000291424">
    <property type="component" value="Unassembled WGS sequence"/>
</dbReference>
<proteinExistence type="predicted"/>
<dbReference type="AlphaFoldDB" id="A0A4R0FS52"/>
<reference evidence="1 2" key="1">
    <citation type="submission" date="2019-02" db="EMBL/GenBank/DDBJ databases">
        <title>The draft genome of Enterobacter spp. strains.</title>
        <authorList>
            <person name="Wang C."/>
            <person name="Feng Y."/>
            <person name="Zong Z."/>
        </authorList>
    </citation>
    <scope>NUCLEOTIDE SEQUENCE [LARGE SCALE GENOMIC DNA]</scope>
    <source>
        <strain evidence="1 2">WCHEW120002</strain>
    </source>
</reference>
<gene>
    <name evidence="1" type="ORF">E0L20_23425</name>
</gene>
<accession>A0A4R0FS52</accession>
<sequence length="93" mass="10434">MKAKIAIWLIGFVLGVPVTIAGVEWAMFKYNKQLVNCGADAVHASMSVMELEKYPNSSEELNLIAENLDKCKNKASPLKSNLDFMRDEMGRRN</sequence>
<organism evidence="1 2">
    <name type="scientific">Enterobacter wuhouensis</name>
    <dbReference type="NCBI Taxonomy" id="2529381"/>
    <lineage>
        <taxon>Bacteria</taxon>
        <taxon>Pseudomonadati</taxon>
        <taxon>Pseudomonadota</taxon>
        <taxon>Gammaproteobacteria</taxon>
        <taxon>Enterobacterales</taxon>
        <taxon>Enterobacteriaceae</taxon>
        <taxon>Enterobacter</taxon>
    </lineage>
</organism>
<name>A0A4R0FS52_9ENTR</name>
<dbReference type="OrthoDB" id="6639581at2"/>